<dbReference type="GO" id="GO:0043161">
    <property type="term" value="P:proteasome-mediated ubiquitin-dependent protein catabolic process"/>
    <property type="evidence" value="ECO:0007669"/>
    <property type="project" value="InterPro"/>
</dbReference>
<dbReference type="InterPro" id="IPR024964">
    <property type="entry name" value="CTLH/CRA"/>
</dbReference>
<dbReference type="GO" id="GO:0004842">
    <property type="term" value="F:ubiquitin-protein transferase activity"/>
    <property type="evidence" value="ECO:0007669"/>
    <property type="project" value="InterPro"/>
</dbReference>
<dbReference type="KEGG" id="dpx:DAPPUDRAFT_257996"/>
<dbReference type="InParanoid" id="E9HEL6"/>
<evidence type="ECO:0000313" key="2">
    <source>
        <dbReference type="EMBL" id="EFX69777.1"/>
    </source>
</evidence>
<keyword evidence="3" id="KW-1185">Reference proteome</keyword>
<dbReference type="Proteomes" id="UP000000305">
    <property type="component" value="Unassembled WGS sequence"/>
</dbReference>
<dbReference type="AlphaFoldDB" id="E9HEL6"/>
<dbReference type="OrthoDB" id="1933455at2759"/>
<dbReference type="STRING" id="6669.E9HEL6"/>
<evidence type="ECO:0000313" key="3">
    <source>
        <dbReference type="Proteomes" id="UP000000305"/>
    </source>
</evidence>
<dbReference type="PANTHER" id="PTHR12170:SF2">
    <property type="entry name" value="E3 UBIQUITIN-PROTEIN TRANSFERASE MAEA"/>
    <property type="match status" value="1"/>
</dbReference>
<feature type="domain" description="CTLH/CRA C-terminal to LisH motif" evidence="1">
    <location>
        <begin position="8"/>
        <end position="74"/>
    </location>
</feature>
<reference evidence="2 3" key="1">
    <citation type="journal article" date="2011" name="Science">
        <title>The ecoresponsive genome of Daphnia pulex.</title>
        <authorList>
            <person name="Colbourne J.K."/>
            <person name="Pfrender M.E."/>
            <person name="Gilbert D."/>
            <person name="Thomas W.K."/>
            <person name="Tucker A."/>
            <person name="Oakley T.H."/>
            <person name="Tokishita S."/>
            <person name="Aerts A."/>
            <person name="Arnold G.J."/>
            <person name="Basu M.K."/>
            <person name="Bauer D.J."/>
            <person name="Caceres C.E."/>
            <person name="Carmel L."/>
            <person name="Casola C."/>
            <person name="Choi J.H."/>
            <person name="Detter J.C."/>
            <person name="Dong Q."/>
            <person name="Dusheyko S."/>
            <person name="Eads B.D."/>
            <person name="Frohlich T."/>
            <person name="Geiler-Samerotte K.A."/>
            <person name="Gerlach D."/>
            <person name="Hatcher P."/>
            <person name="Jogdeo S."/>
            <person name="Krijgsveld J."/>
            <person name="Kriventseva E.V."/>
            <person name="Kultz D."/>
            <person name="Laforsch C."/>
            <person name="Lindquist E."/>
            <person name="Lopez J."/>
            <person name="Manak J.R."/>
            <person name="Muller J."/>
            <person name="Pangilinan J."/>
            <person name="Patwardhan R.P."/>
            <person name="Pitluck S."/>
            <person name="Pritham E.J."/>
            <person name="Rechtsteiner A."/>
            <person name="Rho M."/>
            <person name="Rogozin I.B."/>
            <person name="Sakarya O."/>
            <person name="Salamov A."/>
            <person name="Schaack S."/>
            <person name="Shapiro H."/>
            <person name="Shiga Y."/>
            <person name="Skalitzky C."/>
            <person name="Smith Z."/>
            <person name="Souvorov A."/>
            <person name="Sung W."/>
            <person name="Tang Z."/>
            <person name="Tsuchiya D."/>
            <person name="Tu H."/>
            <person name="Vos H."/>
            <person name="Wang M."/>
            <person name="Wolf Y.I."/>
            <person name="Yamagata H."/>
            <person name="Yamada T."/>
            <person name="Ye Y."/>
            <person name="Shaw J.R."/>
            <person name="Andrews J."/>
            <person name="Crease T.J."/>
            <person name="Tang H."/>
            <person name="Lucas S.M."/>
            <person name="Robertson H.M."/>
            <person name="Bork P."/>
            <person name="Koonin E.V."/>
            <person name="Zdobnov E.M."/>
            <person name="Grigoriev I.V."/>
            <person name="Lynch M."/>
            <person name="Boore J.L."/>
        </authorList>
    </citation>
    <scope>NUCLEOTIDE SEQUENCE [LARGE SCALE GENOMIC DNA]</scope>
</reference>
<dbReference type="Pfam" id="PF10607">
    <property type="entry name" value="CTLH"/>
    <property type="match status" value="1"/>
</dbReference>
<dbReference type="EMBL" id="GL732630">
    <property type="protein sequence ID" value="EFX69777.1"/>
    <property type="molecule type" value="Genomic_DNA"/>
</dbReference>
<dbReference type="eggNOG" id="KOG0396">
    <property type="taxonomic scope" value="Eukaryota"/>
</dbReference>
<sequence length="94" mass="10856">MDDVPWENLQHALALLVFPSDTRVSPYKELLDASRWNASIEKFRQDYFRLYQLAPLSVLAVALQAGLSTMKTPQCYRPIDQRNVECPMCQEPLN</sequence>
<evidence type="ECO:0000259" key="1">
    <source>
        <dbReference type="Pfam" id="PF10607"/>
    </source>
</evidence>
<proteinExistence type="predicted"/>
<dbReference type="InterPro" id="IPR045098">
    <property type="entry name" value="Fyv10_fam"/>
</dbReference>
<protein>
    <recommendedName>
        <fullName evidence="1">CTLH/CRA C-terminal to LisH motif domain-containing protein</fullName>
    </recommendedName>
</protein>
<organism evidence="2 3">
    <name type="scientific">Daphnia pulex</name>
    <name type="common">Water flea</name>
    <dbReference type="NCBI Taxonomy" id="6669"/>
    <lineage>
        <taxon>Eukaryota</taxon>
        <taxon>Metazoa</taxon>
        <taxon>Ecdysozoa</taxon>
        <taxon>Arthropoda</taxon>
        <taxon>Crustacea</taxon>
        <taxon>Branchiopoda</taxon>
        <taxon>Diplostraca</taxon>
        <taxon>Cladocera</taxon>
        <taxon>Anomopoda</taxon>
        <taxon>Daphniidae</taxon>
        <taxon>Daphnia</taxon>
    </lineage>
</organism>
<gene>
    <name evidence="2" type="ORF">DAPPUDRAFT_257996</name>
</gene>
<dbReference type="PANTHER" id="PTHR12170">
    <property type="entry name" value="MACROPHAGE ERYTHROBLAST ATTACHER-RELATED"/>
    <property type="match status" value="1"/>
</dbReference>
<name>E9HEL6_DAPPU</name>
<dbReference type="HOGENOM" id="CLU_2388430_0_0_1"/>
<accession>E9HEL6</accession>